<accession>A0A4D6LPT8</accession>
<keyword evidence="3" id="KW-1185">Reference proteome</keyword>
<protein>
    <submittedName>
        <fullName evidence="2">Uncharacterized protein</fullName>
    </submittedName>
</protein>
<dbReference type="Proteomes" id="UP000501690">
    <property type="component" value="Linkage Group LG4"/>
</dbReference>
<organism evidence="2 3">
    <name type="scientific">Vigna unguiculata</name>
    <name type="common">Cowpea</name>
    <dbReference type="NCBI Taxonomy" id="3917"/>
    <lineage>
        <taxon>Eukaryota</taxon>
        <taxon>Viridiplantae</taxon>
        <taxon>Streptophyta</taxon>
        <taxon>Embryophyta</taxon>
        <taxon>Tracheophyta</taxon>
        <taxon>Spermatophyta</taxon>
        <taxon>Magnoliopsida</taxon>
        <taxon>eudicotyledons</taxon>
        <taxon>Gunneridae</taxon>
        <taxon>Pentapetalae</taxon>
        <taxon>rosids</taxon>
        <taxon>fabids</taxon>
        <taxon>Fabales</taxon>
        <taxon>Fabaceae</taxon>
        <taxon>Papilionoideae</taxon>
        <taxon>50 kb inversion clade</taxon>
        <taxon>NPAAA clade</taxon>
        <taxon>indigoferoid/millettioid clade</taxon>
        <taxon>Phaseoleae</taxon>
        <taxon>Vigna</taxon>
    </lineage>
</organism>
<proteinExistence type="predicted"/>
<sequence length="81" mass="8358">MSGSNDGAGSSWTSTFLQVARAAAAAAAVVDGMYAIISSSSANPEHEAAFGGRRESEERLHGDARSRNELYNNGGSAVVVR</sequence>
<dbReference type="AlphaFoldDB" id="A0A4D6LPT8"/>
<dbReference type="EMBL" id="CP039348">
    <property type="protein sequence ID" value="QCD90166.1"/>
    <property type="molecule type" value="Genomic_DNA"/>
</dbReference>
<evidence type="ECO:0000256" key="1">
    <source>
        <dbReference type="SAM" id="MobiDB-lite"/>
    </source>
</evidence>
<evidence type="ECO:0000313" key="2">
    <source>
        <dbReference type="EMBL" id="QCD90166.1"/>
    </source>
</evidence>
<feature type="region of interest" description="Disordered" evidence="1">
    <location>
        <begin position="42"/>
        <end position="81"/>
    </location>
</feature>
<evidence type="ECO:0000313" key="3">
    <source>
        <dbReference type="Proteomes" id="UP000501690"/>
    </source>
</evidence>
<feature type="compositionally biased region" description="Basic and acidic residues" evidence="1">
    <location>
        <begin position="44"/>
        <end position="68"/>
    </location>
</feature>
<reference evidence="2 3" key="1">
    <citation type="submission" date="2019-04" db="EMBL/GenBank/DDBJ databases">
        <title>An improved genome assembly and genetic linkage map for asparagus bean, Vigna unguiculata ssp. sesquipedialis.</title>
        <authorList>
            <person name="Xia Q."/>
            <person name="Zhang R."/>
            <person name="Dong Y."/>
        </authorList>
    </citation>
    <scope>NUCLEOTIDE SEQUENCE [LARGE SCALE GENOMIC DNA]</scope>
    <source>
        <tissue evidence="2">Leaf</tissue>
    </source>
</reference>
<gene>
    <name evidence="2" type="ORF">DEO72_LG4g1121</name>
</gene>
<name>A0A4D6LPT8_VIGUN</name>